<name>A0A433T769_ELYCH</name>
<keyword evidence="2" id="KW-1185">Reference proteome</keyword>
<evidence type="ECO:0000313" key="1">
    <source>
        <dbReference type="EMBL" id="RUS77427.1"/>
    </source>
</evidence>
<reference evidence="1 2" key="1">
    <citation type="submission" date="2019-01" db="EMBL/GenBank/DDBJ databases">
        <title>A draft genome assembly of the solar-powered sea slug Elysia chlorotica.</title>
        <authorList>
            <person name="Cai H."/>
            <person name="Li Q."/>
            <person name="Fang X."/>
            <person name="Li J."/>
            <person name="Curtis N.E."/>
            <person name="Altenburger A."/>
            <person name="Shibata T."/>
            <person name="Feng M."/>
            <person name="Maeda T."/>
            <person name="Schwartz J.A."/>
            <person name="Shigenobu S."/>
            <person name="Lundholm N."/>
            <person name="Nishiyama T."/>
            <person name="Yang H."/>
            <person name="Hasebe M."/>
            <person name="Li S."/>
            <person name="Pierce S.K."/>
            <person name="Wang J."/>
        </authorList>
    </citation>
    <scope>NUCLEOTIDE SEQUENCE [LARGE SCALE GENOMIC DNA]</scope>
    <source>
        <strain evidence="1">EC2010</strain>
        <tissue evidence="1">Whole organism of an adult</tissue>
    </source>
</reference>
<dbReference type="Proteomes" id="UP000271974">
    <property type="component" value="Unassembled WGS sequence"/>
</dbReference>
<sequence>MITMVTALTRRGSFCDQQKILCNCASFTTNSTITQNYSIQINLHNHSSHPQSTNSISIPASDLFDISDTNRQIYVSDKSLLCSMFPIIPPFSTVLRSSLDLSSSSRLHKF</sequence>
<proteinExistence type="predicted"/>
<comment type="caution">
    <text evidence="1">The sequence shown here is derived from an EMBL/GenBank/DDBJ whole genome shotgun (WGS) entry which is preliminary data.</text>
</comment>
<evidence type="ECO:0000313" key="2">
    <source>
        <dbReference type="Proteomes" id="UP000271974"/>
    </source>
</evidence>
<gene>
    <name evidence="1" type="ORF">EGW08_014805</name>
</gene>
<accession>A0A433T769</accession>
<protein>
    <submittedName>
        <fullName evidence="1">Uncharacterized protein</fullName>
    </submittedName>
</protein>
<dbReference type="EMBL" id="RQTK01000581">
    <property type="protein sequence ID" value="RUS77427.1"/>
    <property type="molecule type" value="Genomic_DNA"/>
</dbReference>
<organism evidence="1 2">
    <name type="scientific">Elysia chlorotica</name>
    <name type="common">Eastern emerald elysia</name>
    <name type="synonym">Sea slug</name>
    <dbReference type="NCBI Taxonomy" id="188477"/>
    <lineage>
        <taxon>Eukaryota</taxon>
        <taxon>Metazoa</taxon>
        <taxon>Spiralia</taxon>
        <taxon>Lophotrochozoa</taxon>
        <taxon>Mollusca</taxon>
        <taxon>Gastropoda</taxon>
        <taxon>Heterobranchia</taxon>
        <taxon>Euthyneura</taxon>
        <taxon>Panpulmonata</taxon>
        <taxon>Sacoglossa</taxon>
        <taxon>Placobranchoidea</taxon>
        <taxon>Plakobranchidae</taxon>
        <taxon>Elysia</taxon>
    </lineage>
</organism>
<dbReference type="AlphaFoldDB" id="A0A433T769"/>